<dbReference type="InterPro" id="IPR011009">
    <property type="entry name" value="Kinase-like_dom_sf"/>
</dbReference>
<dbReference type="PROSITE" id="PS50011">
    <property type="entry name" value="PROTEIN_KINASE_DOM"/>
    <property type="match status" value="1"/>
</dbReference>
<dbReference type="Gene3D" id="1.10.510.10">
    <property type="entry name" value="Transferase(Phosphotransferase) domain 1"/>
    <property type="match status" value="1"/>
</dbReference>
<evidence type="ECO:0000256" key="6">
    <source>
        <dbReference type="ARBA" id="ARBA00022777"/>
    </source>
</evidence>
<name>A0A059EXS0_9MICR</name>
<protein>
    <submittedName>
        <fullName evidence="10">CMGC/CDK protein kinase</fullName>
    </submittedName>
</protein>
<keyword evidence="6 10" id="KW-0418">Kinase</keyword>
<dbReference type="VEuPathDB" id="MicrosporidiaDB:H312_02886"/>
<evidence type="ECO:0000256" key="1">
    <source>
        <dbReference type="ARBA" id="ARBA00004123"/>
    </source>
</evidence>
<evidence type="ECO:0000313" key="11">
    <source>
        <dbReference type="Proteomes" id="UP000030655"/>
    </source>
</evidence>
<dbReference type="SMART" id="SM00220">
    <property type="entry name" value="S_TKc"/>
    <property type="match status" value="1"/>
</dbReference>
<dbReference type="GO" id="GO:0005634">
    <property type="term" value="C:nucleus"/>
    <property type="evidence" value="ECO:0007669"/>
    <property type="project" value="UniProtKB-SubCell"/>
</dbReference>
<gene>
    <name evidence="10" type="ORF">H312_02886</name>
</gene>
<dbReference type="EMBL" id="KK365236">
    <property type="protein sequence ID" value="KCZ79715.1"/>
    <property type="molecule type" value="Genomic_DNA"/>
</dbReference>
<comment type="similarity">
    <text evidence="2">Belongs to the protein kinase superfamily. CMGC Ser/Thr protein kinase family. CDC2/CDKX subfamily.</text>
</comment>
<dbReference type="Pfam" id="PF00069">
    <property type="entry name" value="Pkinase"/>
    <property type="match status" value="1"/>
</dbReference>
<keyword evidence="5" id="KW-0547">Nucleotide-binding</keyword>
<dbReference type="PANTHER" id="PTHR24056">
    <property type="entry name" value="CELL DIVISION PROTEIN KINASE"/>
    <property type="match status" value="1"/>
</dbReference>
<evidence type="ECO:0000256" key="7">
    <source>
        <dbReference type="ARBA" id="ARBA00022840"/>
    </source>
</evidence>
<dbReference type="OrthoDB" id="204883at2759"/>
<dbReference type="InterPro" id="IPR008271">
    <property type="entry name" value="Ser/Thr_kinase_AS"/>
</dbReference>
<reference evidence="10 11" key="2">
    <citation type="submission" date="2014-03" db="EMBL/GenBank/DDBJ databases">
        <title>The Genome Sequence of Anncaliia algerae insect isolate PRA339.</title>
        <authorList>
            <consortium name="The Broad Institute Genome Sequencing Platform"/>
            <consortium name="The Broad Institute Genome Sequencing Center for Infectious Disease"/>
            <person name="Cuomo C."/>
            <person name="Becnel J."/>
            <person name="Sanscrainte N."/>
            <person name="Walker B."/>
            <person name="Young S.K."/>
            <person name="Zeng Q."/>
            <person name="Gargeya S."/>
            <person name="Fitzgerald M."/>
            <person name="Haas B."/>
            <person name="Abouelleil A."/>
            <person name="Alvarado L."/>
            <person name="Arachchi H.M."/>
            <person name="Berlin A.M."/>
            <person name="Chapman S.B."/>
            <person name="Dewar J."/>
            <person name="Goldberg J."/>
            <person name="Griggs A."/>
            <person name="Gujja S."/>
            <person name="Hansen M."/>
            <person name="Howarth C."/>
            <person name="Imamovic A."/>
            <person name="Larimer J."/>
            <person name="McCowan C."/>
            <person name="Murphy C."/>
            <person name="Neiman D."/>
            <person name="Pearson M."/>
            <person name="Priest M."/>
            <person name="Roberts A."/>
            <person name="Saif S."/>
            <person name="Shea T."/>
            <person name="Sisk P."/>
            <person name="Sykes S."/>
            <person name="Wortman J."/>
            <person name="Nusbaum C."/>
            <person name="Birren B."/>
        </authorList>
    </citation>
    <scope>NUCLEOTIDE SEQUENCE [LARGE SCALE GENOMIC DNA]</scope>
    <source>
        <strain evidence="10 11">PRA339</strain>
    </source>
</reference>
<evidence type="ECO:0000256" key="4">
    <source>
        <dbReference type="ARBA" id="ARBA00022679"/>
    </source>
</evidence>
<dbReference type="GO" id="GO:0005524">
    <property type="term" value="F:ATP binding"/>
    <property type="evidence" value="ECO:0007669"/>
    <property type="project" value="UniProtKB-KW"/>
</dbReference>
<sequence length="296" mass="34763">MVYLKFFMHLLTKFKYPALNNILRYQNLRFLDEGTYGEVVLMKDIVLRRKVAFKKIKSNYSNYLECKEPSEVRFLKELKHKNIVECVTTINSEENYIIVFEYVEYTLDRYLAKKHDKMGLVQQLLEGVAYIHSKNIMHRDLKPRNILINSKGDLKIADFGHATEFVQGKIYESRVGSSFYKAPELLESEERYTMSVDIWSLGCIIAEIWTEIPLFKTLYPYKFNYLTCNNSLDRNLLQLSIINNNMKYLEFILKEKVINEEIKNLIDSCLKIDSALRPSAASLLEQFNLIRGSQKG</sequence>
<evidence type="ECO:0000256" key="5">
    <source>
        <dbReference type="ARBA" id="ARBA00022741"/>
    </source>
</evidence>
<keyword evidence="8" id="KW-0539">Nucleus</keyword>
<evidence type="ECO:0000256" key="2">
    <source>
        <dbReference type="ARBA" id="ARBA00006485"/>
    </source>
</evidence>
<evidence type="ECO:0000256" key="8">
    <source>
        <dbReference type="ARBA" id="ARBA00023242"/>
    </source>
</evidence>
<dbReference type="FunFam" id="1.10.510.10:FF:000624">
    <property type="entry name" value="Mitogen-activated protein kinase"/>
    <property type="match status" value="1"/>
</dbReference>
<dbReference type="GO" id="GO:0004674">
    <property type="term" value="F:protein serine/threonine kinase activity"/>
    <property type="evidence" value="ECO:0007669"/>
    <property type="project" value="UniProtKB-KW"/>
</dbReference>
<feature type="domain" description="Protein kinase" evidence="9">
    <location>
        <begin position="25"/>
        <end position="289"/>
    </location>
</feature>
<dbReference type="InterPro" id="IPR050108">
    <property type="entry name" value="CDK"/>
</dbReference>
<reference evidence="11" key="1">
    <citation type="submission" date="2013-02" db="EMBL/GenBank/DDBJ databases">
        <authorList>
            <consortium name="The Broad Institute Genome Sequencing Platform"/>
            <person name="Cuomo C."/>
            <person name="Becnel J."/>
            <person name="Sanscrainte N."/>
            <person name="Walker B."/>
            <person name="Young S.K."/>
            <person name="Zeng Q."/>
            <person name="Gargeya S."/>
            <person name="Fitzgerald M."/>
            <person name="Haas B."/>
            <person name="Abouelleil A."/>
            <person name="Alvarado L."/>
            <person name="Arachchi H.M."/>
            <person name="Berlin A.M."/>
            <person name="Chapman S.B."/>
            <person name="Dewar J."/>
            <person name="Goldberg J."/>
            <person name="Griggs A."/>
            <person name="Gujja S."/>
            <person name="Hansen M."/>
            <person name="Howarth C."/>
            <person name="Imamovic A."/>
            <person name="Larimer J."/>
            <person name="McCowan C."/>
            <person name="Murphy C."/>
            <person name="Neiman D."/>
            <person name="Pearson M."/>
            <person name="Priest M."/>
            <person name="Roberts A."/>
            <person name="Saif S."/>
            <person name="Shea T."/>
            <person name="Sisk P."/>
            <person name="Sykes S."/>
            <person name="Wortman J."/>
            <person name="Nusbaum C."/>
            <person name="Birren B."/>
        </authorList>
    </citation>
    <scope>NUCLEOTIDE SEQUENCE [LARGE SCALE GENOMIC DNA]</scope>
    <source>
        <strain evidence="11">PRA339</strain>
    </source>
</reference>
<dbReference type="AlphaFoldDB" id="A0A059EXS0"/>
<evidence type="ECO:0000256" key="3">
    <source>
        <dbReference type="ARBA" id="ARBA00022527"/>
    </source>
</evidence>
<dbReference type="STRING" id="1288291.A0A059EXS0"/>
<keyword evidence="11" id="KW-1185">Reference proteome</keyword>
<dbReference type="SUPFAM" id="SSF56112">
    <property type="entry name" value="Protein kinase-like (PK-like)"/>
    <property type="match status" value="1"/>
</dbReference>
<proteinExistence type="inferred from homology"/>
<dbReference type="HOGENOM" id="CLU_079665_0_0_1"/>
<dbReference type="Gene3D" id="3.30.200.20">
    <property type="entry name" value="Phosphorylase Kinase, domain 1"/>
    <property type="match status" value="1"/>
</dbReference>
<keyword evidence="3" id="KW-0723">Serine/threonine-protein kinase</keyword>
<dbReference type="InterPro" id="IPR000719">
    <property type="entry name" value="Prot_kinase_dom"/>
</dbReference>
<dbReference type="Proteomes" id="UP000030655">
    <property type="component" value="Unassembled WGS sequence"/>
</dbReference>
<keyword evidence="4" id="KW-0808">Transferase</keyword>
<dbReference type="PROSITE" id="PS00108">
    <property type="entry name" value="PROTEIN_KINASE_ST"/>
    <property type="match status" value="1"/>
</dbReference>
<evidence type="ECO:0000313" key="10">
    <source>
        <dbReference type="EMBL" id="KCZ79715.1"/>
    </source>
</evidence>
<keyword evidence="7" id="KW-0067">ATP-binding</keyword>
<comment type="subcellular location">
    <subcellularLocation>
        <location evidence="1">Nucleus</location>
    </subcellularLocation>
</comment>
<organism evidence="10 11">
    <name type="scientific">Anncaliia algerae PRA339</name>
    <dbReference type="NCBI Taxonomy" id="1288291"/>
    <lineage>
        <taxon>Eukaryota</taxon>
        <taxon>Fungi</taxon>
        <taxon>Fungi incertae sedis</taxon>
        <taxon>Microsporidia</taxon>
        <taxon>Tubulinosematoidea</taxon>
        <taxon>Tubulinosematidae</taxon>
        <taxon>Anncaliia</taxon>
    </lineage>
</organism>
<accession>A0A059EXS0</accession>
<evidence type="ECO:0000259" key="9">
    <source>
        <dbReference type="PROSITE" id="PS50011"/>
    </source>
</evidence>